<feature type="transmembrane region" description="Helical" evidence="5">
    <location>
        <begin position="64"/>
        <end position="82"/>
    </location>
</feature>
<keyword evidence="4 5" id="KW-0472">Membrane</keyword>
<dbReference type="PANTHER" id="PTHR30249:SF0">
    <property type="entry name" value="PLASTIDAL GLYCOLATE_GLYCERATE TRANSLOCATOR 1, CHLOROPLASTIC"/>
    <property type="match status" value="1"/>
</dbReference>
<dbReference type="InterPro" id="IPR007300">
    <property type="entry name" value="CidB/LrgB"/>
</dbReference>
<keyword evidence="2 5" id="KW-0812">Transmembrane</keyword>
<evidence type="ECO:0000313" key="6">
    <source>
        <dbReference type="EMBL" id="MBC8578010.1"/>
    </source>
</evidence>
<name>A0A926EG78_9FIRM</name>
<dbReference type="AlphaFoldDB" id="A0A926EG78"/>
<accession>A0A926EG78</accession>
<evidence type="ECO:0000256" key="2">
    <source>
        <dbReference type="ARBA" id="ARBA00022692"/>
    </source>
</evidence>
<evidence type="ECO:0000256" key="1">
    <source>
        <dbReference type="ARBA" id="ARBA00004141"/>
    </source>
</evidence>
<reference evidence="6" key="1">
    <citation type="submission" date="2020-08" db="EMBL/GenBank/DDBJ databases">
        <title>Genome public.</title>
        <authorList>
            <person name="Liu C."/>
            <person name="Sun Q."/>
        </authorList>
    </citation>
    <scope>NUCLEOTIDE SEQUENCE</scope>
    <source>
        <strain evidence="6">NSJ-12</strain>
    </source>
</reference>
<dbReference type="Proteomes" id="UP000655830">
    <property type="component" value="Unassembled WGS sequence"/>
</dbReference>
<dbReference type="RefSeq" id="WP_177671243.1">
    <property type="nucleotide sequence ID" value="NZ_JACRSY010000001.1"/>
</dbReference>
<comment type="caution">
    <text evidence="6">The sequence shown here is derived from an EMBL/GenBank/DDBJ whole genome shotgun (WGS) entry which is preliminary data.</text>
</comment>
<feature type="transmembrane region" description="Helical" evidence="5">
    <location>
        <begin position="176"/>
        <end position="193"/>
    </location>
</feature>
<comment type="subcellular location">
    <subcellularLocation>
        <location evidence="1">Membrane</location>
        <topology evidence="1">Multi-pass membrane protein</topology>
    </subcellularLocation>
</comment>
<keyword evidence="7" id="KW-1185">Reference proteome</keyword>
<keyword evidence="3 5" id="KW-1133">Transmembrane helix</keyword>
<evidence type="ECO:0000313" key="7">
    <source>
        <dbReference type="Proteomes" id="UP000655830"/>
    </source>
</evidence>
<feature type="transmembrane region" description="Helical" evidence="5">
    <location>
        <begin position="205"/>
        <end position="225"/>
    </location>
</feature>
<feature type="transmembrane region" description="Helical" evidence="5">
    <location>
        <begin position="146"/>
        <end position="169"/>
    </location>
</feature>
<feature type="transmembrane region" description="Helical" evidence="5">
    <location>
        <begin position="6"/>
        <end position="25"/>
    </location>
</feature>
<dbReference type="EMBL" id="JACRSY010000001">
    <property type="protein sequence ID" value="MBC8578010.1"/>
    <property type="molecule type" value="Genomic_DNA"/>
</dbReference>
<dbReference type="PANTHER" id="PTHR30249">
    <property type="entry name" value="PUTATIVE SEROTONIN TRANSPORTER"/>
    <property type="match status" value="1"/>
</dbReference>
<evidence type="ECO:0000256" key="3">
    <source>
        <dbReference type="ARBA" id="ARBA00022989"/>
    </source>
</evidence>
<feature type="transmembrane region" description="Helical" evidence="5">
    <location>
        <begin position="37"/>
        <end position="58"/>
    </location>
</feature>
<organism evidence="6 7">
    <name type="scientific">Zhenhengia yiwuensis</name>
    <dbReference type="NCBI Taxonomy" id="2763666"/>
    <lineage>
        <taxon>Bacteria</taxon>
        <taxon>Bacillati</taxon>
        <taxon>Bacillota</taxon>
        <taxon>Clostridia</taxon>
        <taxon>Lachnospirales</taxon>
        <taxon>Lachnospiraceae</taxon>
        <taxon>Zhenhengia</taxon>
    </lineage>
</organism>
<proteinExistence type="predicted"/>
<evidence type="ECO:0000256" key="5">
    <source>
        <dbReference type="SAM" id="Phobius"/>
    </source>
</evidence>
<evidence type="ECO:0000256" key="4">
    <source>
        <dbReference type="ARBA" id="ARBA00023136"/>
    </source>
</evidence>
<sequence length="226" mass="23414">MRELITSPLFSIMLCIGAFEMGGWIHRKTKIDALNPLLIAIALVIVMLKMLDIPLEIFNEGGDMINLLLGPATVVLAVPMYEQVEILKKNIIPIIVATGVGALTSIGSVLLLCRAFGLDEALLASLLPKSVTTPIAVEVSVQHGGIASITIAAVVITGILGAVIAPGLIKIFKLEGCSVASGLAIGASSHAMGTSKAVQIGEIEGAMSGLAIGIMGIFTVLFSLFL</sequence>
<dbReference type="Pfam" id="PF04172">
    <property type="entry name" value="LrgB"/>
    <property type="match status" value="1"/>
</dbReference>
<gene>
    <name evidence="6" type="ORF">H8718_00460</name>
</gene>
<feature type="transmembrane region" description="Helical" evidence="5">
    <location>
        <begin position="94"/>
        <end position="117"/>
    </location>
</feature>
<dbReference type="GO" id="GO:0016020">
    <property type="term" value="C:membrane"/>
    <property type="evidence" value="ECO:0007669"/>
    <property type="project" value="UniProtKB-SubCell"/>
</dbReference>
<protein>
    <submittedName>
        <fullName evidence="6">LrgB family protein</fullName>
    </submittedName>
</protein>